<reference evidence="9 10" key="1">
    <citation type="journal article" date="2018" name="Science">
        <title>The opium poppy genome and morphinan production.</title>
        <authorList>
            <person name="Guo L."/>
            <person name="Winzer T."/>
            <person name="Yang X."/>
            <person name="Li Y."/>
            <person name="Ning Z."/>
            <person name="He Z."/>
            <person name="Teodor R."/>
            <person name="Lu Y."/>
            <person name="Bowser T.A."/>
            <person name="Graham I.A."/>
            <person name="Ye K."/>
        </authorList>
    </citation>
    <scope>NUCLEOTIDE SEQUENCE [LARGE SCALE GENOMIC DNA]</scope>
    <source>
        <strain evidence="10">cv. HN1</strain>
        <tissue evidence="9">Leaves</tissue>
    </source>
</reference>
<dbReference type="InterPro" id="IPR017884">
    <property type="entry name" value="SANT_dom"/>
</dbReference>
<dbReference type="InterPro" id="IPR006447">
    <property type="entry name" value="Myb_dom_plants"/>
</dbReference>
<keyword evidence="5" id="KW-0539">Nucleus</keyword>
<dbReference type="InterPro" id="IPR009057">
    <property type="entry name" value="Homeodomain-like_sf"/>
</dbReference>
<dbReference type="Gramene" id="RZC55761">
    <property type="protein sequence ID" value="RZC55761"/>
    <property type="gene ID" value="C5167_014612"/>
</dbReference>
<feature type="domain" description="HTH myb-type" evidence="8">
    <location>
        <begin position="104"/>
        <end position="160"/>
    </location>
</feature>
<evidence type="ECO:0000256" key="1">
    <source>
        <dbReference type="ARBA" id="ARBA00004123"/>
    </source>
</evidence>
<dbReference type="NCBIfam" id="TIGR01557">
    <property type="entry name" value="myb_SHAQKYF"/>
    <property type="match status" value="1"/>
</dbReference>
<dbReference type="PANTHER" id="PTHR44042:SF67">
    <property type="entry name" value="MYB-LIKE PROTEIN I"/>
    <property type="match status" value="1"/>
</dbReference>
<evidence type="ECO:0000256" key="3">
    <source>
        <dbReference type="ARBA" id="ARBA00023125"/>
    </source>
</evidence>
<name>A0A4Y7J753_PAPSO</name>
<dbReference type="STRING" id="3469.A0A4Y7J753"/>
<feature type="domain" description="SANT" evidence="7">
    <location>
        <begin position="112"/>
        <end position="160"/>
    </location>
</feature>
<dbReference type="GO" id="GO:0003677">
    <property type="term" value="F:DNA binding"/>
    <property type="evidence" value="ECO:0007669"/>
    <property type="project" value="UniProtKB-KW"/>
</dbReference>
<comment type="subcellular location">
    <subcellularLocation>
        <location evidence="1">Nucleus</location>
    </subcellularLocation>
</comment>
<organism evidence="9 10">
    <name type="scientific">Papaver somniferum</name>
    <name type="common">Opium poppy</name>
    <dbReference type="NCBI Taxonomy" id="3469"/>
    <lineage>
        <taxon>Eukaryota</taxon>
        <taxon>Viridiplantae</taxon>
        <taxon>Streptophyta</taxon>
        <taxon>Embryophyta</taxon>
        <taxon>Tracheophyta</taxon>
        <taxon>Spermatophyta</taxon>
        <taxon>Magnoliopsida</taxon>
        <taxon>Ranunculales</taxon>
        <taxon>Papaveraceae</taxon>
        <taxon>Papaveroideae</taxon>
        <taxon>Papaver</taxon>
    </lineage>
</organism>
<dbReference type="Proteomes" id="UP000316621">
    <property type="component" value="Chromosome 3"/>
</dbReference>
<keyword evidence="4" id="KW-0804">Transcription</keyword>
<evidence type="ECO:0000256" key="5">
    <source>
        <dbReference type="ARBA" id="ARBA00023242"/>
    </source>
</evidence>
<evidence type="ECO:0000259" key="6">
    <source>
        <dbReference type="PROSITE" id="PS50090"/>
    </source>
</evidence>
<dbReference type="GO" id="GO:0005634">
    <property type="term" value="C:nucleus"/>
    <property type="evidence" value="ECO:0007669"/>
    <property type="project" value="UniProtKB-SubCell"/>
</dbReference>
<dbReference type="SUPFAM" id="SSF46689">
    <property type="entry name" value="Homeodomain-like"/>
    <property type="match status" value="2"/>
</dbReference>
<protein>
    <submittedName>
        <fullName evidence="9">Uncharacterized protein</fullName>
    </submittedName>
</protein>
<dbReference type="PROSITE" id="PS51294">
    <property type="entry name" value="HTH_MYB"/>
    <property type="match status" value="1"/>
</dbReference>
<dbReference type="Pfam" id="PF00249">
    <property type="entry name" value="Myb_DNA-binding"/>
    <property type="match status" value="1"/>
</dbReference>
<sequence>MEGAARWTREQDKLFETGLVIYTEGTPDRFSRIAERVPGKSVSEVHQHYQLLVRDMLEIEAGHVELPNYLDDVDDHDIASSYADQFVLSSTNQSGTTTSTSKAKERKIGIPWTAQEHRDFLLGLTERGRGDWRGISRDFVKSRTPGQVASHAQKYFIHINTKPNKKVRKRSSIHDTPL</sequence>
<dbReference type="AlphaFoldDB" id="A0A4Y7J753"/>
<dbReference type="EMBL" id="CM010717">
    <property type="protein sequence ID" value="RZC55761.1"/>
    <property type="molecule type" value="Genomic_DNA"/>
</dbReference>
<evidence type="ECO:0000313" key="10">
    <source>
        <dbReference type="Proteomes" id="UP000316621"/>
    </source>
</evidence>
<dbReference type="InterPro" id="IPR017930">
    <property type="entry name" value="Myb_dom"/>
</dbReference>
<dbReference type="FunFam" id="1.10.10.60:FF:000154">
    <property type="entry name" value="Transcription factor SRM1"/>
    <property type="match status" value="1"/>
</dbReference>
<keyword evidence="2" id="KW-0805">Transcription regulation</keyword>
<evidence type="ECO:0000313" key="9">
    <source>
        <dbReference type="EMBL" id="RZC55761.1"/>
    </source>
</evidence>
<evidence type="ECO:0000256" key="2">
    <source>
        <dbReference type="ARBA" id="ARBA00023015"/>
    </source>
</evidence>
<keyword evidence="3" id="KW-0238">DNA-binding</keyword>
<keyword evidence="10" id="KW-1185">Reference proteome</keyword>
<dbReference type="PROSITE" id="PS51293">
    <property type="entry name" value="SANT"/>
    <property type="match status" value="1"/>
</dbReference>
<feature type="domain" description="Myb-like" evidence="6">
    <location>
        <begin position="111"/>
        <end position="156"/>
    </location>
</feature>
<proteinExistence type="predicted"/>
<dbReference type="PROSITE" id="PS50090">
    <property type="entry name" value="MYB_LIKE"/>
    <property type="match status" value="1"/>
</dbReference>
<accession>A0A4Y7J753</accession>
<evidence type="ECO:0000259" key="7">
    <source>
        <dbReference type="PROSITE" id="PS51293"/>
    </source>
</evidence>
<dbReference type="SMART" id="SM00717">
    <property type="entry name" value="SANT"/>
    <property type="match status" value="2"/>
</dbReference>
<gene>
    <name evidence="9" type="ORF">C5167_014612</name>
</gene>
<evidence type="ECO:0000256" key="4">
    <source>
        <dbReference type="ARBA" id="ARBA00023163"/>
    </source>
</evidence>
<dbReference type="Gene3D" id="1.10.10.60">
    <property type="entry name" value="Homeodomain-like"/>
    <property type="match status" value="2"/>
</dbReference>
<dbReference type="OMA" id="YFIHINT"/>
<dbReference type="PANTHER" id="PTHR44042">
    <property type="entry name" value="DUPLICATED HOMEODOMAIN-LIKE SUPERFAMILY PROTEIN-RELATED"/>
    <property type="match status" value="1"/>
</dbReference>
<dbReference type="CDD" id="cd00167">
    <property type="entry name" value="SANT"/>
    <property type="match status" value="2"/>
</dbReference>
<evidence type="ECO:0000259" key="8">
    <source>
        <dbReference type="PROSITE" id="PS51294"/>
    </source>
</evidence>
<dbReference type="FunFam" id="1.10.10.60:FF:000009">
    <property type="entry name" value="transcription factor MYB1R1"/>
    <property type="match status" value="1"/>
</dbReference>
<dbReference type="InterPro" id="IPR001005">
    <property type="entry name" value="SANT/Myb"/>
</dbReference>